<dbReference type="CDD" id="cd06170">
    <property type="entry name" value="LuxR_C_like"/>
    <property type="match status" value="1"/>
</dbReference>
<proteinExistence type="predicted"/>
<dbReference type="SMART" id="SM00421">
    <property type="entry name" value="HTH_LUXR"/>
    <property type="match status" value="1"/>
</dbReference>
<dbReference type="AlphaFoldDB" id="A0A939LQZ5"/>
<evidence type="ECO:0000256" key="4">
    <source>
        <dbReference type="ARBA" id="ARBA00023163"/>
    </source>
</evidence>
<reference evidence="8" key="1">
    <citation type="submission" date="2021-03" db="EMBL/GenBank/DDBJ databases">
        <title>Actinotalea soli sp. nov., isolated from soil.</title>
        <authorList>
            <person name="Ping W."/>
            <person name="Zhang J."/>
        </authorList>
    </citation>
    <scope>NUCLEOTIDE SEQUENCE</scope>
    <source>
        <strain evidence="8">BY-33</strain>
    </source>
</reference>
<accession>A0A939LQZ5</accession>
<keyword evidence="4" id="KW-0804">Transcription</keyword>
<feature type="domain" description="HTH luxR-type" evidence="6">
    <location>
        <begin position="152"/>
        <end position="222"/>
    </location>
</feature>
<feature type="domain" description="Response regulatory" evidence="7">
    <location>
        <begin position="2"/>
        <end position="130"/>
    </location>
</feature>
<dbReference type="Pfam" id="PF00196">
    <property type="entry name" value="GerE"/>
    <property type="match status" value="1"/>
</dbReference>
<keyword evidence="9" id="KW-1185">Reference proteome</keyword>
<dbReference type="PANTHER" id="PTHR43214:SF24">
    <property type="entry name" value="TRANSCRIPTIONAL REGULATORY PROTEIN NARL-RELATED"/>
    <property type="match status" value="1"/>
</dbReference>
<keyword evidence="3" id="KW-0238">DNA-binding</keyword>
<evidence type="ECO:0000259" key="6">
    <source>
        <dbReference type="PROSITE" id="PS50043"/>
    </source>
</evidence>
<dbReference type="Gene3D" id="3.40.50.2300">
    <property type="match status" value="1"/>
</dbReference>
<feature type="modified residue" description="4-aspartylphosphate" evidence="5">
    <location>
        <position position="52"/>
    </location>
</feature>
<dbReference type="GO" id="GO:0003677">
    <property type="term" value="F:DNA binding"/>
    <property type="evidence" value="ECO:0007669"/>
    <property type="project" value="UniProtKB-KW"/>
</dbReference>
<dbReference type="RefSeq" id="WP_208055074.1">
    <property type="nucleotide sequence ID" value="NZ_JAGEMK010000002.1"/>
</dbReference>
<dbReference type="InterPro" id="IPR011006">
    <property type="entry name" value="CheY-like_superfamily"/>
</dbReference>
<evidence type="ECO:0000256" key="3">
    <source>
        <dbReference type="ARBA" id="ARBA00023125"/>
    </source>
</evidence>
<evidence type="ECO:0000256" key="5">
    <source>
        <dbReference type="PROSITE-ProRule" id="PRU00169"/>
    </source>
</evidence>
<dbReference type="PROSITE" id="PS50043">
    <property type="entry name" value="HTH_LUXR_2"/>
    <property type="match status" value="1"/>
</dbReference>
<dbReference type="InterPro" id="IPR058245">
    <property type="entry name" value="NreC/VraR/RcsB-like_REC"/>
</dbReference>
<comment type="caution">
    <text evidence="8">The sequence shown here is derived from an EMBL/GenBank/DDBJ whole genome shotgun (WGS) entry which is preliminary data.</text>
</comment>
<dbReference type="SMART" id="SM00448">
    <property type="entry name" value="REC"/>
    <property type="match status" value="1"/>
</dbReference>
<keyword evidence="1 5" id="KW-0597">Phosphoprotein</keyword>
<name>A0A939LQZ5_9CELL</name>
<dbReference type="EMBL" id="JAGEMK010000002">
    <property type="protein sequence ID" value="MBO1751415.1"/>
    <property type="molecule type" value="Genomic_DNA"/>
</dbReference>
<evidence type="ECO:0000256" key="1">
    <source>
        <dbReference type="ARBA" id="ARBA00022553"/>
    </source>
</evidence>
<evidence type="ECO:0000313" key="9">
    <source>
        <dbReference type="Proteomes" id="UP000664209"/>
    </source>
</evidence>
<dbReference type="PROSITE" id="PS50110">
    <property type="entry name" value="RESPONSE_REGULATORY"/>
    <property type="match status" value="1"/>
</dbReference>
<organism evidence="8 9">
    <name type="scientific">Actinotalea soli</name>
    <dbReference type="NCBI Taxonomy" id="2819234"/>
    <lineage>
        <taxon>Bacteria</taxon>
        <taxon>Bacillati</taxon>
        <taxon>Actinomycetota</taxon>
        <taxon>Actinomycetes</taxon>
        <taxon>Micrococcales</taxon>
        <taxon>Cellulomonadaceae</taxon>
        <taxon>Actinotalea</taxon>
    </lineage>
</organism>
<dbReference type="PANTHER" id="PTHR43214">
    <property type="entry name" value="TWO-COMPONENT RESPONSE REGULATOR"/>
    <property type="match status" value="1"/>
</dbReference>
<dbReference type="InterPro" id="IPR001789">
    <property type="entry name" value="Sig_transdc_resp-reg_receiver"/>
</dbReference>
<gene>
    <name evidence="8" type="ORF">J4G33_06320</name>
</gene>
<evidence type="ECO:0000259" key="7">
    <source>
        <dbReference type="PROSITE" id="PS50110"/>
    </source>
</evidence>
<dbReference type="InterPro" id="IPR039420">
    <property type="entry name" value="WalR-like"/>
</dbReference>
<dbReference type="GO" id="GO:0006355">
    <property type="term" value="P:regulation of DNA-templated transcription"/>
    <property type="evidence" value="ECO:0007669"/>
    <property type="project" value="InterPro"/>
</dbReference>
<keyword evidence="2" id="KW-0805">Transcription regulation</keyword>
<dbReference type="GO" id="GO:0000160">
    <property type="term" value="P:phosphorelay signal transduction system"/>
    <property type="evidence" value="ECO:0007669"/>
    <property type="project" value="InterPro"/>
</dbReference>
<dbReference type="SUPFAM" id="SSF52172">
    <property type="entry name" value="CheY-like"/>
    <property type="match status" value="1"/>
</dbReference>
<dbReference type="CDD" id="cd17535">
    <property type="entry name" value="REC_NarL-like"/>
    <property type="match status" value="1"/>
</dbReference>
<dbReference type="Pfam" id="PF00072">
    <property type="entry name" value="Response_reg"/>
    <property type="match status" value="1"/>
</dbReference>
<sequence length="225" mass="23718">MRIVLAEDSVLLREGLVRLLDEAGHRVVAAVGDADAVLPAVLEHRPDLAVVDVRMPPTFTDDGLRAAVAVRREAPGTGVLVLSQYVEESYARDLLATPSGGNGGGGAGGVGYLLKDRVQDLDALSDAVERVAAGGSVLDPDVVAQLLVPRQAADPLVALTPREREVLGLMAEGRSNTAIARRLVVTEGAVEKHISNLFMKLDLPSSSADHRRVLAVLTWLDGSRG</sequence>
<evidence type="ECO:0000313" key="8">
    <source>
        <dbReference type="EMBL" id="MBO1751415.1"/>
    </source>
</evidence>
<protein>
    <submittedName>
        <fullName evidence="8">Response regulator transcription factor</fullName>
    </submittedName>
</protein>
<dbReference type="InterPro" id="IPR000792">
    <property type="entry name" value="Tscrpt_reg_LuxR_C"/>
</dbReference>
<dbReference type="PRINTS" id="PR00038">
    <property type="entry name" value="HTHLUXR"/>
</dbReference>
<dbReference type="Proteomes" id="UP000664209">
    <property type="component" value="Unassembled WGS sequence"/>
</dbReference>
<evidence type="ECO:0000256" key="2">
    <source>
        <dbReference type="ARBA" id="ARBA00023015"/>
    </source>
</evidence>